<sequence>MAAVAASLARHGHAASTVDLNWHAPSSTEINNLTQVIGGSGVYSFIFNSSNTPAYEYGIYNWCNMPHVRATEYKKVSSEYQLLYVEVIHRHHKRTVYASNSFPVESYGWDCNDEGLFYYGQPSKGKKSSPAYWQGYISPTNPFIPSGFLGTCQFPQITAEGLEDSWQHGRDLYGVYHDLLHFLPPNVNGKVTFRVTQNVITSEVAGMAINGMFGTEAKFPLLVEASGIDSLEPTYSCPTSSNLFSAIKSGANWTAHLTAAAPLYAALDDISGVPPSDGGFHASFDHYYDNLSARQCHAKTLPCKLVNGVNSTTCVTQDLADEVYRLGNYEYSYMYRDDPRSLAASSTSFGVWIGELTTHIRDLISGKSDVIYRHNVAHDGSISRLLSVLQLDVMVWPGMGSEVVFEVYKKSHTNSYYLRVLWGGQVLKSSSPTLAMMDMVPLDRVLAYFDGLVGAEASKVFGQCNGSIPV</sequence>
<dbReference type="HOGENOM" id="CLU_030126_0_0_1"/>
<dbReference type="AlphaFoldDB" id="A0A0C3CUI1"/>
<proteinExistence type="predicted"/>
<evidence type="ECO:0008006" key="3">
    <source>
        <dbReference type="Google" id="ProtNLM"/>
    </source>
</evidence>
<dbReference type="PANTHER" id="PTHR11567:SF195">
    <property type="entry name" value="ACID PHOSPHATASE, PUTATIVE (AFU_ORTHOLOGUE AFUA_3G14570)-RELATED"/>
    <property type="match status" value="1"/>
</dbReference>
<dbReference type="OrthoDB" id="10262962at2759"/>
<keyword evidence="2" id="KW-1185">Reference proteome</keyword>
<organism evidence="1 2">
    <name type="scientific">Oidiodendron maius (strain Zn)</name>
    <dbReference type="NCBI Taxonomy" id="913774"/>
    <lineage>
        <taxon>Eukaryota</taxon>
        <taxon>Fungi</taxon>
        <taxon>Dikarya</taxon>
        <taxon>Ascomycota</taxon>
        <taxon>Pezizomycotina</taxon>
        <taxon>Leotiomycetes</taxon>
        <taxon>Leotiomycetes incertae sedis</taxon>
        <taxon>Myxotrichaceae</taxon>
        <taxon>Oidiodendron</taxon>
    </lineage>
</organism>
<reference evidence="2" key="2">
    <citation type="submission" date="2015-01" db="EMBL/GenBank/DDBJ databases">
        <title>Evolutionary Origins and Diversification of the Mycorrhizal Mutualists.</title>
        <authorList>
            <consortium name="DOE Joint Genome Institute"/>
            <consortium name="Mycorrhizal Genomics Consortium"/>
            <person name="Kohler A."/>
            <person name="Kuo A."/>
            <person name="Nagy L.G."/>
            <person name="Floudas D."/>
            <person name="Copeland A."/>
            <person name="Barry K.W."/>
            <person name="Cichocki N."/>
            <person name="Veneault-Fourrey C."/>
            <person name="LaButti K."/>
            <person name="Lindquist E.A."/>
            <person name="Lipzen A."/>
            <person name="Lundell T."/>
            <person name="Morin E."/>
            <person name="Murat C."/>
            <person name="Riley R."/>
            <person name="Ohm R."/>
            <person name="Sun H."/>
            <person name="Tunlid A."/>
            <person name="Henrissat B."/>
            <person name="Grigoriev I.V."/>
            <person name="Hibbett D.S."/>
            <person name="Martin F."/>
        </authorList>
    </citation>
    <scope>NUCLEOTIDE SEQUENCE [LARGE SCALE GENOMIC DNA]</scope>
    <source>
        <strain evidence="2">Zn</strain>
    </source>
</reference>
<dbReference type="Proteomes" id="UP000054321">
    <property type="component" value="Unassembled WGS sequence"/>
</dbReference>
<evidence type="ECO:0000313" key="2">
    <source>
        <dbReference type="Proteomes" id="UP000054321"/>
    </source>
</evidence>
<dbReference type="SUPFAM" id="SSF53254">
    <property type="entry name" value="Phosphoglycerate mutase-like"/>
    <property type="match status" value="1"/>
</dbReference>
<dbReference type="GO" id="GO:0016791">
    <property type="term" value="F:phosphatase activity"/>
    <property type="evidence" value="ECO:0007669"/>
    <property type="project" value="TreeGrafter"/>
</dbReference>
<dbReference type="InParanoid" id="A0A0C3CUI1"/>
<dbReference type="PANTHER" id="PTHR11567">
    <property type="entry name" value="ACID PHOSPHATASE-RELATED"/>
    <property type="match status" value="1"/>
</dbReference>
<dbReference type="EMBL" id="KN832874">
    <property type="protein sequence ID" value="KIN02619.1"/>
    <property type="molecule type" value="Genomic_DNA"/>
</dbReference>
<evidence type="ECO:0000313" key="1">
    <source>
        <dbReference type="EMBL" id="KIN02619.1"/>
    </source>
</evidence>
<dbReference type="InterPro" id="IPR029033">
    <property type="entry name" value="His_PPase_superfam"/>
</dbReference>
<accession>A0A0C3CUI1</accession>
<gene>
    <name evidence="1" type="ORF">OIDMADRAFT_160181</name>
</gene>
<protein>
    <recommendedName>
        <fullName evidence="3">Histidine acid phosphatase</fullName>
    </recommendedName>
</protein>
<name>A0A0C3CUI1_OIDMZ</name>
<dbReference type="InterPro" id="IPR050645">
    <property type="entry name" value="Histidine_acid_phosphatase"/>
</dbReference>
<dbReference type="Gene3D" id="3.40.50.1240">
    <property type="entry name" value="Phosphoglycerate mutase-like"/>
    <property type="match status" value="1"/>
</dbReference>
<reference evidence="1 2" key="1">
    <citation type="submission" date="2014-04" db="EMBL/GenBank/DDBJ databases">
        <authorList>
            <consortium name="DOE Joint Genome Institute"/>
            <person name="Kuo A."/>
            <person name="Martino E."/>
            <person name="Perotto S."/>
            <person name="Kohler A."/>
            <person name="Nagy L.G."/>
            <person name="Floudas D."/>
            <person name="Copeland A."/>
            <person name="Barry K.W."/>
            <person name="Cichocki N."/>
            <person name="Veneault-Fourrey C."/>
            <person name="LaButti K."/>
            <person name="Lindquist E.A."/>
            <person name="Lipzen A."/>
            <person name="Lundell T."/>
            <person name="Morin E."/>
            <person name="Murat C."/>
            <person name="Sun H."/>
            <person name="Tunlid A."/>
            <person name="Henrissat B."/>
            <person name="Grigoriev I.V."/>
            <person name="Hibbett D.S."/>
            <person name="Martin F."/>
            <person name="Nordberg H.P."/>
            <person name="Cantor M.N."/>
            <person name="Hua S.X."/>
        </authorList>
    </citation>
    <scope>NUCLEOTIDE SEQUENCE [LARGE SCALE GENOMIC DNA]</scope>
    <source>
        <strain evidence="1 2">Zn</strain>
    </source>
</reference>